<evidence type="ECO:0008006" key="4">
    <source>
        <dbReference type="Google" id="ProtNLM"/>
    </source>
</evidence>
<name>A0A8S9S314_BRACR</name>
<dbReference type="GO" id="GO:0006355">
    <property type="term" value="P:regulation of DNA-templated transcription"/>
    <property type="evidence" value="ECO:0007669"/>
    <property type="project" value="InterPro"/>
</dbReference>
<dbReference type="InterPro" id="IPR036093">
    <property type="entry name" value="NAC_dom_sf"/>
</dbReference>
<evidence type="ECO:0000256" key="1">
    <source>
        <dbReference type="SAM" id="MobiDB-lite"/>
    </source>
</evidence>
<accession>A0A8S9S314</accession>
<organism evidence="2 3">
    <name type="scientific">Brassica cretica</name>
    <name type="common">Mustard</name>
    <dbReference type="NCBI Taxonomy" id="69181"/>
    <lineage>
        <taxon>Eukaryota</taxon>
        <taxon>Viridiplantae</taxon>
        <taxon>Streptophyta</taxon>
        <taxon>Embryophyta</taxon>
        <taxon>Tracheophyta</taxon>
        <taxon>Spermatophyta</taxon>
        <taxon>Magnoliopsida</taxon>
        <taxon>eudicotyledons</taxon>
        <taxon>Gunneridae</taxon>
        <taxon>Pentapetalae</taxon>
        <taxon>rosids</taxon>
        <taxon>malvids</taxon>
        <taxon>Brassicales</taxon>
        <taxon>Brassicaceae</taxon>
        <taxon>Brassiceae</taxon>
        <taxon>Brassica</taxon>
    </lineage>
</organism>
<dbReference type="SUPFAM" id="SSF101941">
    <property type="entry name" value="NAC domain"/>
    <property type="match status" value="1"/>
</dbReference>
<gene>
    <name evidence="2" type="ORF">F2Q69_00030505</name>
</gene>
<feature type="region of interest" description="Disordered" evidence="1">
    <location>
        <begin position="89"/>
        <end position="109"/>
    </location>
</feature>
<evidence type="ECO:0000313" key="3">
    <source>
        <dbReference type="Proteomes" id="UP000712600"/>
    </source>
</evidence>
<dbReference type="Proteomes" id="UP000712600">
    <property type="component" value="Unassembled WGS sequence"/>
</dbReference>
<evidence type="ECO:0000313" key="2">
    <source>
        <dbReference type="EMBL" id="KAF3588001.1"/>
    </source>
</evidence>
<comment type="caution">
    <text evidence="2">The sequence shown here is derived from an EMBL/GenBank/DDBJ whole genome shotgun (WGS) entry which is preliminary data.</text>
</comment>
<reference evidence="2" key="1">
    <citation type="submission" date="2019-12" db="EMBL/GenBank/DDBJ databases">
        <title>Genome sequencing and annotation of Brassica cretica.</title>
        <authorList>
            <person name="Studholme D.J."/>
            <person name="Sarris P."/>
        </authorList>
    </citation>
    <scope>NUCLEOTIDE SEQUENCE</scope>
    <source>
        <strain evidence="2">PFS-109/04</strain>
        <tissue evidence="2">Leaf</tissue>
    </source>
</reference>
<dbReference type="AlphaFoldDB" id="A0A8S9S314"/>
<dbReference type="EMBL" id="QGKX02000088">
    <property type="protein sequence ID" value="KAF3588001.1"/>
    <property type="molecule type" value="Genomic_DNA"/>
</dbReference>
<proteinExistence type="predicted"/>
<sequence length="156" mass="17854">MKNYPVGFRSSPMDEELINFYQKNKFWVIVGSLTIRSARSTSIATNQRFCLKRPRRTTRSGFWKVTGVDRKIEDKGTLDLLFPRESSPVRDSPNFIPSNPPPPLGRHSSLPRLTVRSAVTSVRSFNPFPSLRNTEVFVFALFLAKMNESILKAARY</sequence>
<dbReference type="GO" id="GO:0003677">
    <property type="term" value="F:DNA binding"/>
    <property type="evidence" value="ECO:0007669"/>
    <property type="project" value="InterPro"/>
</dbReference>
<protein>
    <recommendedName>
        <fullName evidence="4">NAC domain-containing protein</fullName>
    </recommendedName>
</protein>